<dbReference type="EMBL" id="ADNW02000008">
    <property type="protein sequence ID" value="EGD24634.1"/>
    <property type="molecule type" value="Genomic_DNA"/>
</dbReference>
<evidence type="ECO:0000313" key="1">
    <source>
        <dbReference type="EMBL" id="EGD24634.1"/>
    </source>
</evidence>
<proteinExistence type="predicted"/>
<dbReference type="Proteomes" id="UP000004245">
    <property type="component" value="Unassembled WGS sequence"/>
</dbReference>
<accession>E9T051</accession>
<comment type="caution">
    <text evidence="1">The sequence shown here is derived from an EMBL/GenBank/DDBJ whole genome shotgun (WGS) entry which is preliminary data.</text>
</comment>
<gene>
    <name evidence="1" type="ORF">HMPREF0724_11752</name>
</gene>
<dbReference type="HOGENOM" id="CLU_3275808_0_0_11"/>
<organism evidence="1 2">
    <name type="scientific">Prescottella equi ATCC 33707</name>
    <dbReference type="NCBI Taxonomy" id="525370"/>
    <lineage>
        <taxon>Bacteria</taxon>
        <taxon>Bacillati</taxon>
        <taxon>Actinomycetota</taxon>
        <taxon>Actinomycetes</taxon>
        <taxon>Mycobacteriales</taxon>
        <taxon>Nocardiaceae</taxon>
        <taxon>Prescottella</taxon>
    </lineage>
</organism>
<sequence>MEAFLYFLASTGITVVLAFKDEIRNTLKRRKRKGRHRKRRK</sequence>
<reference evidence="1" key="1">
    <citation type="submission" date="2011-01" db="EMBL/GenBank/DDBJ databases">
        <authorList>
            <person name="Muzny D."/>
            <person name="Qin X."/>
            <person name="Buhay C."/>
            <person name="Dugan-Rocha S."/>
            <person name="Ding Y."/>
            <person name="Chen G."/>
            <person name="Hawes A."/>
            <person name="Holder M."/>
            <person name="Jhangiani S."/>
            <person name="Johnson A."/>
            <person name="Khan Z."/>
            <person name="Li Z."/>
            <person name="Liu W."/>
            <person name="Liu X."/>
            <person name="Perez L."/>
            <person name="Shen H."/>
            <person name="Wang Q."/>
            <person name="Watt J."/>
            <person name="Xi L."/>
            <person name="Xin Y."/>
            <person name="Zhou J."/>
            <person name="Deng J."/>
            <person name="Jiang H."/>
            <person name="Liu Y."/>
            <person name="Qu J."/>
            <person name="Song X.-Z."/>
            <person name="Zhang L."/>
            <person name="Villasana D."/>
            <person name="Johnson A."/>
            <person name="Liu J."/>
            <person name="Liyanage D."/>
            <person name="Lorensuhewa L."/>
            <person name="Robinson T."/>
            <person name="Song A."/>
            <person name="Song B.-B."/>
            <person name="Dinh H."/>
            <person name="Thornton R."/>
            <person name="Coyle M."/>
            <person name="Francisco L."/>
            <person name="Jackson L."/>
            <person name="Javaid M."/>
            <person name="Korchina V."/>
            <person name="Kovar C."/>
            <person name="Mata R."/>
            <person name="Mathew T."/>
            <person name="Ngo R."/>
            <person name="Nguyen L."/>
            <person name="Nguyen N."/>
            <person name="Okwuonu G."/>
            <person name="Ongeri F."/>
            <person name="Pham C."/>
            <person name="Simmons D."/>
            <person name="Wilczek-Boney K."/>
            <person name="Hale W."/>
            <person name="Jakkamsetti A."/>
            <person name="Pham P."/>
            <person name="Ruth R."/>
            <person name="San Lucas F."/>
            <person name="Warren J."/>
            <person name="Zhang J."/>
            <person name="Zhao Z."/>
            <person name="Zhou C."/>
            <person name="Zhu D."/>
            <person name="Lee S."/>
            <person name="Bess C."/>
            <person name="Blankenburg K."/>
            <person name="Forbes L."/>
            <person name="Fu Q."/>
            <person name="Gubbala S."/>
            <person name="Hirani K."/>
            <person name="Jayaseelan J.C."/>
            <person name="Lara F."/>
            <person name="Munidasa M."/>
            <person name="Palculict T."/>
            <person name="Patil S."/>
            <person name="Pu L.-L."/>
            <person name="Saada N."/>
            <person name="Tang L."/>
            <person name="Weissenberger G."/>
            <person name="Zhu Y."/>
            <person name="Hemphill L."/>
            <person name="Shang Y."/>
            <person name="Youmans B."/>
            <person name="Ayvaz T."/>
            <person name="Ross M."/>
            <person name="Santibanez J."/>
            <person name="Aqrawi P."/>
            <person name="Gross S."/>
            <person name="Joshi V."/>
            <person name="Fowler G."/>
            <person name="Nazareth L."/>
            <person name="Reid J."/>
            <person name="Worley K."/>
            <person name="Petrosino J."/>
            <person name="Highlander S."/>
            <person name="Gibbs R."/>
        </authorList>
    </citation>
    <scope>NUCLEOTIDE SEQUENCE [LARGE SCALE GENOMIC DNA]</scope>
    <source>
        <strain evidence="1">ATCC 33707</strain>
    </source>
</reference>
<evidence type="ECO:0000313" key="2">
    <source>
        <dbReference type="Proteomes" id="UP000004245"/>
    </source>
</evidence>
<protein>
    <submittedName>
        <fullName evidence="1">Uncharacterized protein</fullName>
    </submittedName>
</protein>
<keyword evidence="2" id="KW-1185">Reference proteome</keyword>
<dbReference type="AlphaFoldDB" id="E9T051"/>
<name>E9T051_RHOHA</name>